<evidence type="ECO:0000256" key="4">
    <source>
        <dbReference type="ARBA" id="ARBA00013950"/>
    </source>
</evidence>
<dbReference type="Proteomes" id="UP000238701">
    <property type="component" value="Unassembled WGS sequence"/>
</dbReference>
<keyword evidence="5" id="KW-0686">Riboflavin biosynthesis</keyword>
<feature type="domain" description="Lumazine-binding" evidence="10">
    <location>
        <begin position="97"/>
        <end position="195"/>
    </location>
</feature>
<organism evidence="11 12">
    <name type="scientific">Candidatus Sulfotelmatobacter kueseliae</name>
    <dbReference type="NCBI Taxonomy" id="2042962"/>
    <lineage>
        <taxon>Bacteria</taxon>
        <taxon>Pseudomonadati</taxon>
        <taxon>Acidobacteriota</taxon>
        <taxon>Terriglobia</taxon>
        <taxon>Terriglobales</taxon>
        <taxon>Candidatus Korobacteraceae</taxon>
        <taxon>Candidatus Sulfotelmatobacter</taxon>
    </lineage>
</organism>
<dbReference type="CDD" id="cd00402">
    <property type="entry name" value="Riboflavin_synthase_like"/>
    <property type="match status" value="1"/>
</dbReference>
<accession>A0A2U3L0T8</accession>
<dbReference type="SUPFAM" id="SSF63380">
    <property type="entry name" value="Riboflavin synthase domain-like"/>
    <property type="match status" value="2"/>
</dbReference>
<dbReference type="InterPro" id="IPR023366">
    <property type="entry name" value="ATP_synth_asu-like_sf"/>
</dbReference>
<dbReference type="NCBIfam" id="NF006767">
    <property type="entry name" value="PRK09289.1"/>
    <property type="match status" value="1"/>
</dbReference>
<evidence type="ECO:0000256" key="6">
    <source>
        <dbReference type="ARBA" id="ARBA00022679"/>
    </source>
</evidence>
<proteinExistence type="predicted"/>
<protein>
    <recommendedName>
        <fullName evidence="4 8">Riboflavin synthase</fullName>
        <ecNumber evidence="3 8">2.5.1.9</ecNumber>
    </recommendedName>
</protein>
<feature type="domain" description="Lumazine-binding" evidence="10">
    <location>
        <begin position="1"/>
        <end position="96"/>
    </location>
</feature>
<dbReference type="InterPro" id="IPR001783">
    <property type="entry name" value="Lumazine-bd"/>
</dbReference>
<gene>
    <name evidence="11" type="primary">ribE</name>
    <name evidence="11" type="ORF">SBA1_60037</name>
</gene>
<dbReference type="NCBIfam" id="TIGR00187">
    <property type="entry name" value="ribE"/>
    <property type="match status" value="1"/>
</dbReference>
<evidence type="ECO:0000313" key="11">
    <source>
        <dbReference type="EMBL" id="SPF45483.1"/>
    </source>
</evidence>
<dbReference type="Gene3D" id="2.40.30.20">
    <property type="match status" value="2"/>
</dbReference>
<evidence type="ECO:0000256" key="7">
    <source>
        <dbReference type="ARBA" id="ARBA00022737"/>
    </source>
</evidence>
<evidence type="ECO:0000313" key="12">
    <source>
        <dbReference type="Proteomes" id="UP000238701"/>
    </source>
</evidence>
<dbReference type="Pfam" id="PF00677">
    <property type="entry name" value="Lum_binding"/>
    <property type="match status" value="2"/>
</dbReference>
<dbReference type="PROSITE" id="PS51177">
    <property type="entry name" value="LUMAZINE_BIND"/>
    <property type="match status" value="2"/>
</dbReference>
<reference evidence="12" key="1">
    <citation type="submission" date="2018-02" db="EMBL/GenBank/DDBJ databases">
        <authorList>
            <person name="Hausmann B."/>
        </authorList>
    </citation>
    <scope>NUCLEOTIDE SEQUENCE [LARGE SCALE GENOMIC DNA]</scope>
    <source>
        <strain evidence="12">Peat soil MAG SbA1</strain>
    </source>
</reference>
<evidence type="ECO:0000256" key="5">
    <source>
        <dbReference type="ARBA" id="ARBA00022619"/>
    </source>
</evidence>
<dbReference type="OrthoDB" id="9788537at2"/>
<dbReference type="EC" id="2.5.1.9" evidence="3 8"/>
<name>A0A2U3L0T8_9BACT</name>
<dbReference type="PANTHER" id="PTHR21098:SF0">
    <property type="entry name" value="RIBOFLAVIN SYNTHASE"/>
    <property type="match status" value="1"/>
</dbReference>
<comment type="function">
    <text evidence="1">Catalyzes the dismutation of two molecules of 6,7-dimethyl-8-ribityllumazine, resulting in the formation of riboflavin and 5-amino-6-(D-ribitylamino)uracil.</text>
</comment>
<dbReference type="EMBL" id="OMOD01000155">
    <property type="protein sequence ID" value="SPF45483.1"/>
    <property type="molecule type" value="Genomic_DNA"/>
</dbReference>
<sequence>MFTGIVEEVGRVTRIEQRGENRRITVAAENAPKELGTGNSISVSGVCLTALDIKPGSFCADLAPETWVRTSFSRIHEGALVNLELPMKADGRFGGHIVQGHVDGVGKLIAFERIADSENWWLHIELPDDVEKYTVFKGSISIEGISLTVAKLEKNRCTIAIIPHTVEMTNLHSLKPGDPVNLEADLIAKYVEKMMQGEVTENSLTLEELVQQGF</sequence>
<dbReference type="PIRSF" id="PIRSF000498">
    <property type="entry name" value="Riboflavin_syn_A"/>
    <property type="match status" value="1"/>
</dbReference>
<evidence type="ECO:0000256" key="3">
    <source>
        <dbReference type="ARBA" id="ARBA00012827"/>
    </source>
</evidence>
<dbReference type="InterPro" id="IPR017938">
    <property type="entry name" value="Riboflavin_synthase-like_b-brl"/>
</dbReference>
<dbReference type="PANTHER" id="PTHR21098">
    <property type="entry name" value="RIBOFLAVIN SYNTHASE ALPHA CHAIN"/>
    <property type="match status" value="1"/>
</dbReference>
<evidence type="ECO:0000256" key="1">
    <source>
        <dbReference type="ARBA" id="ARBA00002803"/>
    </source>
</evidence>
<evidence type="ECO:0000256" key="9">
    <source>
        <dbReference type="PROSITE-ProRule" id="PRU00524"/>
    </source>
</evidence>
<evidence type="ECO:0000256" key="8">
    <source>
        <dbReference type="NCBIfam" id="TIGR00187"/>
    </source>
</evidence>
<dbReference type="GO" id="GO:0009231">
    <property type="term" value="P:riboflavin biosynthetic process"/>
    <property type="evidence" value="ECO:0007669"/>
    <property type="project" value="UniProtKB-KW"/>
</dbReference>
<evidence type="ECO:0000259" key="10">
    <source>
        <dbReference type="PROSITE" id="PS51177"/>
    </source>
</evidence>
<dbReference type="FunFam" id="2.40.30.20:FF:000004">
    <property type="entry name" value="Riboflavin synthase, alpha subunit"/>
    <property type="match status" value="1"/>
</dbReference>
<feature type="repeat" description="Lumazine-binding" evidence="9">
    <location>
        <begin position="97"/>
        <end position="195"/>
    </location>
</feature>
<keyword evidence="7" id="KW-0677">Repeat</keyword>
<feature type="repeat" description="Lumazine-binding" evidence="9">
    <location>
        <begin position="1"/>
        <end position="96"/>
    </location>
</feature>
<comment type="pathway">
    <text evidence="2">Cofactor biosynthesis; riboflavin biosynthesis; riboflavin from 2-hydroxy-3-oxobutyl phosphate and 5-amino-6-(D-ribitylamino)uracil: step 2/2.</text>
</comment>
<keyword evidence="6 11" id="KW-0808">Transferase</keyword>
<dbReference type="AlphaFoldDB" id="A0A2U3L0T8"/>
<dbReference type="GO" id="GO:0004746">
    <property type="term" value="F:riboflavin synthase activity"/>
    <property type="evidence" value="ECO:0007669"/>
    <property type="project" value="UniProtKB-UniRule"/>
</dbReference>
<dbReference type="InterPro" id="IPR026017">
    <property type="entry name" value="Lumazine-bd_dom"/>
</dbReference>
<evidence type="ECO:0000256" key="2">
    <source>
        <dbReference type="ARBA" id="ARBA00004887"/>
    </source>
</evidence>